<comment type="pathway">
    <text evidence="9">Isoprenoid biosynthesis; isopentenyl diphosphate biosynthesis via DXP pathway; isopentenyl diphosphate from 1-deoxy-D-xylulose 5-phosphate: step 3/6.</text>
</comment>
<dbReference type="InterPro" id="IPR013750">
    <property type="entry name" value="GHMP_kinase_C_dom"/>
</dbReference>
<dbReference type="Pfam" id="PF00288">
    <property type="entry name" value="GHMP_kinases_N"/>
    <property type="match status" value="1"/>
</dbReference>
<dbReference type="GO" id="GO:0019288">
    <property type="term" value="P:isopentenyl diphosphate biosynthetic process, methylerythritol 4-phosphate pathway"/>
    <property type="evidence" value="ECO:0007669"/>
    <property type="project" value="UniProtKB-UniRule"/>
</dbReference>
<reference evidence="12 13" key="1">
    <citation type="submission" date="2019-02" db="EMBL/GenBank/DDBJ databases">
        <title>Deep-cultivation of Planctomycetes and their phenomic and genomic characterization uncovers novel biology.</title>
        <authorList>
            <person name="Wiegand S."/>
            <person name="Jogler M."/>
            <person name="Boedeker C."/>
            <person name="Pinto D."/>
            <person name="Vollmers J."/>
            <person name="Rivas-Marin E."/>
            <person name="Kohn T."/>
            <person name="Peeters S.H."/>
            <person name="Heuer A."/>
            <person name="Rast P."/>
            <person name="Oberbeckmann S."/>
            <person name="Bunk B."/>
            <person name="Jeske O."/>
            <person name="Meyerdierks A."/>
            <person name="Storesund J.E."/>
            <person name="Kallscheuer N."/>
            <person name="Luecker S."/>
            <person name="Lage O.M."/>
            <person name="Pohl T."/>
            <person name="Merkel B.J."/>
            <person name="Hornburger P."/>
            <person name="Mueller R.-W."/>
            <person name="Bruemmer F."/>
            <person name="Labrenz M."/>
            <person name="Spormann A.M."/>
            <person name="Op Den Camp H."/>
            <person name="Overmann J."/>
            <person name="Amann R."/>
            <person name="Jetten M.S.M."/>
            <person name="Mascher T."/>
            <person name="Medema M.H."/>
            <person name="Devos D.P."/>
            <person name="Kaster A.-K."/>
            <person name="Ovreas L."/>
            <person name="Rohde M."/>
            <person name="Galperin M.Y."/>
            <person name="Jogler C."/>
        </authorList>
    </citation>
    <scope>NUCLEOTIDE SEQUENCE [LARGE SCALE GENOMIC DNA]</scope>
    <source>
        <strain evidence="12 13">Pla52o</strain>
    </source>
</reference>
<comment type="catalytic activity">
    <reaction evidence="9">
        <text>4-CDP-2-C-methyl-D-erythritol + ATP = 4-CDP-2-C-methyl-D-erythritol 2-phosphate + ADP + H(+)</text>
        <dbReference type="Rhea" id="RHEA:18437"/>
        <dbReference type="ChEBI" id="CHEBI:15378"/>
        <dbReference type="ChEBI" id="CHEBI:30616"/>
        <dbReference type="ChEBI" id="CHEBI:57823"/>
        <dbReference type="ChEBI" id="CHEBI:57919"/>
        <dbReference type="ChEBI" id="CHEBI:456216"/>
        <dbReference type="EC" id="2.7.1.148"/>
    </reaction>
</comment>
<organism evidence="12 13">
    <name type="scientific">Novipirellula galeiformis</name>
    <dbReference type="NCBI Taxonomy" id="2528004"/>
    <lineage>
        <taxon>Bacteria</taxon>
        <taxon>Pseudomonadati</taxon>
        <taxon>Planctomycetota</taxon>
        <taxon>Planctomycetia</taxon>
        <taxon>Pirellulales</taxon>
        <taxon>Pirellulaceae</taxon>
        <taxon>Novipirellula</taxon>
    </lineage>
</organism>
<dbReference type="InterPro" id="IPR020568">
    <property type="entry name" value="Ribosomal_Su5_D2-typ_SF"/>
</dbReference>
<evidence type="ECO:0000256" key="7">
    <source>
        <dbReference type="ARBA" id="ARBA00022840"/>
    </source>
</evidence>
<dbReference type="Gene3D" id="3.30.70.890">
    <property type="entry name" value="GHMP kinase, C-terminal domain"/>
    <property type="match status" value="1"/>
</dbReference>
<keyword evidence="7 9" id="KW-0067">ATP-binding</keyword>
<dbReference type="SUPFAM" id="SSF54211">
    <property type="entry name" value="Ribosomal protein S5 domain 2-like"/>
    <property type="match status" value="1"/>
</dbReference>
<feature type="binding site" evidence="9">
    <location>
        <begin position="124"/>
        <end position="134"/>
    </location>
    <ligand>
        <name>ATP</name>
        <dbReference type="ChEBI" id="CHEBI:30616"/>
    </ligand>
</feature>
<evidence type="ECO:0000256" key="5">
    <source>
        <dbReference type="ARBA" id="ARBA00022741"/>
    </source>
</evidence>
<feature type="domain" description="GHMP kinase N-terminal" evidence="10">
    <location>
        <begin position="96"/>
        <end position="171"/>
    </location>
</feature>
<gene>
    <name evidence="9 12" type="primary">ispE</name>
    <name evidence="12" type="ORF">Pla52o_27040</name>
</gene>
<dbReference type="GO" id="GO:0016114">
    <property type="term" value="P:terpenoid biosynthetic process"/>
    <property type="evidence" value="ECO:0007669"/>
    <property type="project" value="InterPro"/>
</dbReference>
<dbReference type="Gene3D" id="3.30.230.10">
    <property type="match status" value="1"/>
</dbReference>
<comment type="similarity">
    <text evidence="1 9">Belongs to the GHMP kinase family. IspE subfamily.</text>
</comment>
<dbReference type="RefSeq" id="WP_146594933.1">
    <property type="nucleotide sequence ID" value="NZ_SJPT01000004.1"/>
</dbReference>
<dbReference type="UniPathway" id="UPA00056">
    <property type="reaction ID" value="UER00094"/>
</dbReference>
<proteinExistence type="inferred from homology"/>
<comment type="function">
    <text evidence="9">Catalyzes the phosphorylation of the position 2 hydroxy group of 4-diphosphocytidyl-2C-methyl-D-erythritol.</text>
</comment>
<dbReference type="OrthoDB" id="9809438at2"/>
<dbReference type="EMBL" id="SJPT01000004">
    <property type="protein sequence ID" value="TWU23169.1"/>
    <property type="molecule type" value="Genomic_DNA"/>
</dbReference>
<evidence type="ECO:0000256" key="6">
    <source>
        <dbReference type="ARBA" id="ARBA00022777"/>
    </source>
</evidence>
<name>A0A5C6CK30_9BACT</name>
<evidence type="ECO:0000256" key="2">
    <source>
        <dbReference type="ARBA" id="ARBA00012052"/>
    </source>
</evidence>
<evidence type="ECO:0000256" key="3">
    <source>
        <dbReference type="ARBA" id="ARBA00017473"/>
    </source>
</evidence>
<evidence type="ECO:0000259" key="10">
    <source>
        <dbReference type="Pfam" id="PF00288"/>
    </source>
</evidence>
<keyword evidence="4 9" id="KW-0808">Transferase</keyword>
<dbReference type="Proteomes" id="UP000316304">
    <property type="component" value="Unassembled WGS sequence"/>
</dbReference>
<feature type="active site" evidence="9">
    <location>
        <position position="166"/>
    </location>
</feature>
<keyword evidence="9" id="KW-0414">Isoprene biosynthesis</keyword>
<dbReference type="PANTHER" id="PTHR43527:SF2">
    <property type="entry name" value="4-DIPHOSPHOCYTIDYL-2-C-METHYL-D-ERYTHRITOL KINASE, CHLOROPLASTIC"/>
    <property type="match status" value="1"/>
</dbReference>
<dbReference type="GO" id="GO:0005524">
    <property type="term" value="F:ATP binding"/>
    <property type="evidence" value="ECO:0007669"/>
    <property type="project" value="UniProtKB-UniRule"/>
</dbReference>
<evidence type="ECO:0000313" key="12">
    <source>
        <dbReference type="EMBL" id="TWU23169.1"/>
    </source>
</evidence>
<evidence type="ECO:0000256" key="1">
    <source>
        <dbReference type="ARBA" id="ARBA00009684"/>
    </source>
</evidence>
<keyword evidence="6 9" id="KW-0418">Kinase</keyword>
<keyword evidence="13" id="KW-1185">Reference proteome</keyword>
<sequence>MHALPLQSVAVTHPPAKLNLFFELLGKRDDGYHDIDTIMVAIDWHDQLRLQQRPSPGIELIVDWMPSLEIIARELGVDPQSEHGQSLLAIPADERNLVHRALTRFVDHFGFAGGFCCHLSKSIPAGAGMGGASSDAASALRCAATLAGIPLDHPDLRTLASEIGSDVPFFLGNDTTSWTAARATGRGEQITPVSLATELNAVIAFPAISLSTATVYSQSSVPTSPSSANDFIKAANTGILESITSQMCNRLQETATQITPQIDEILKSMWRLGLLGCQLTGSGSACFGLADSAIQAKRLAEQLRRQLGRDSGSLDKPRSDSQISAGARVVAATSVRVPAIIQIESIRSPE</sequence>
<keyword evidence="5 9" id="KW-0547">Nucleotide-binding</keyword>
<dbReference type="EC" id="2.7.1.148" evidence="2 9"/>
<feature type="active site" evidence="9">
    <location>
        <position position="17"/>
    </location>
</feature>
<evidence type="ECO:0000313" key="13">
    <source>
        <dbReference type="Proteomes" id="UP000316304"/>
    </source>
</evidence>
<dbReference type="SUPFAM" id="SSF55060">
    <property type="entry name" value="GHMP Kinase, C-terminal domain"/>
    <property type="match status" value="1"/>
</dbReference>
<evidence type="ECO:0000256" key="8">
    <source>
        <dbReference type="ARBA" id="ARBA00032554"/>
    </source>
</evidence>
<dbReference type="GO" id="GO:0050515">
    <property type="term" value="F:4-(cytidine 5'-diphospho)-2-C-methyl-D-erythritol kinase activity"/>
    <property type="evidence" value="ECO:0007669"/>
    <property type="project" value="UniProtKB-UniRule"/>
</dbReference>
<accession>A0A5C6CK30</accession>
<evidence type="ECO:0000256" key="4">
    <source>
        <dbReference type="ARBA" id="ARBA00022679"/>
    </source>
</evidence>
<dbReference type="InterPro" id="IPR004424">
    <property type="entry name" value="IspE"/>
</dbReference>
<dbReference type="InterPro" id="IPR036554">
    <property type="entry name" value="GHMP_kinase_C_sf"/>
</dbReference>
<dbReference type="HAMAP" id="MF_00061">
    <property type="entry name" value="IspE"/>
    <property type="match status" value="1"/>
</dbReference>
<feature type="domain" description="GHMP kinase C-terminal" evidence="11">
    <location>
        <begin position="243"/>
        <end position="306"/>
    </location>
</feature>
<dbReference type="PANTHER" id="PTHR43527">
    <property type="entry name" value="4-DIPHOSPHOCYTIDYL-2-C-METHYL-D-ERYTHRITOL KINASE, CHLOROPLASTIC"/>
    <property type="match status" value="1"/>
</dbReference>
<dbReference type="AlphaFoldDB" id="A0A5C6CK30"/>
<dbReference type="InterPro" id="IPR006204">
    <property type="entry name" value="GHMP_kinase_N_dom"/>
</dbReference>
<dbReference type="Pfam" id="PF08544">
    <property type="entry name" value="GHMP_kinases_C"/>
    <property type="match status" value="1"/>
</dbReference>
<dbReference type="InterPro" id="IPR014721">
    <property type="entry name" value="Ribsml_uS5_D2-typ_fold_subgr"/>
</dbReference>
<comment type="caution">
    <text evidence="12">The sequence shown here is derived from an EMBL/GenBank/DDBJ whole genome shotgun (WGS) entry which is preliminary data.</text>
</comment>
<protein>
    <recommendedName>
        <fullName evidence="3 9">4-diphosphocytidyl-2-C-methyl-D-erythritol kinase</fullName>
        <shortName evidence="9">CMK</shortName>
        <ecNumber evidence="2 9">2.7.1.148</ecNumber>
    </recommendedName>
    <alternativeName>
        <fullName evidence="8 9">4-(cytidine-5'-diphospho)-2-C-methyl-D-erythritol kinase</fullName>
    </alternativeName>
</protein>
<evidence type="ECO:0000259" key="11">
    <source>
        <dbReference type="Pfam" id="PF08544"/>
    </source>
</evidence>
<evidence type="ECO:0000256" key="9">
    <source>
        <dbReference type="HAMAP-Rule" id="MF_00061"/>
    </source>
</evidence>